<dbReference type="Pfam" id="PF18153">
    <property type="entry name" value="Cap15_CD_rec"/>
    <property type="match status" value="1"/>
</dbReference>
<accession>A0ABM8M110</accession>
<dbReference type="InterPro" id="IPR041208">
    <property type="entry name" value="Cap15"/>
</dbReference>
<dbReference type="GeneID" id="91757176"/>
<keyword evidence="1" id="KW-0812">Transmembrane</keyword>
<proteinExistence type="predicted"/>
<keyword evidence="1" id="KW-0472">Membrane</keyword>
<dbReference type="RefSeq" id="WP_082878677.1">
    <property type="nucleotide sequence ID" value="NZ_CADILJ010000048.1"/>
</dbReference>
<evidence type="ECO:0000259" key="3">
    <source>
        <dbReference type="Pfam" id="PF23471"/>
    </source>
</evidence>
<dbReference type="Proteomes" id="UP000494161">
    <property type="component" value="Unassembled WGS sequence"/>
</dbReference>
<reference evidence="4 5" key="1">
    <citation type="submission" date="2020-04" db="EMBL/GenBank/DDBJ databases">
        <authorList>
            <person name="De Canck E."/>
        </authorList>
    </citation>
    <scope>NUCLEOTIDE SEQUENCE [LARGE SCALE GENOMIC DNA]</scope>
    <source>
        <strain evidence="4 5">LMG 7053</strain>
    </source>
</reference>
<name>A0ABM8M110_9BURK</name>
<comment type="caution">
    <text evidence="4">The sequence shown here is derived from an EMBL/GenBank/DDBJ whole genome shotgun (WGS) entry which is preliminary data.</text>
</comment>
<evidence type="ECO:0008006" key="6">
    <source>
        <dbReference type="Google" id="ProtNLM"/>
    </source>
</evidence>
<dbReference type="Pfam" id="PF23471">
    <property type="entry name" value="Cap15_TM"/>
    <property type="match status" value="1"/>
</dbReference>
<feature type="domain" description="CD-NTase-associated protein 15" evidence="2">
    <location>
        <begin position="90"/>
        <end position="210"/>
    </location>
</feature>
<keyword evidence="1" id="KW-1133">Transmembrane helix</keyword>
<dbReference type="EMBL" id="CADILJ010000048">
    <property type="protein sequence ID" value="CAB3953893.1"/>
    <property type="molecule type" value="Genomic_DNA"/>
</dbReference>
<evidence type="ECO:0000313" key="4">
    <source>
        <dbReference type="EMBL" id="CAB3953893.1"/>
    </source>
</evidence>
<keyword evidence="5" id="KW-1185">Reference proteome</keyword>
<evidence type="ECO:0000256" key="1">
    <source>
        <dbReference type="SAM" id="Phobius"/>
    </source>
</evidence>
<protein>
    <recommendedName>
        <fullName evidence="6">SMODS-associating 2TM beta-strand rich effector domain-containing protein</fullName>
    </recommendedName>
</protein>
<sequence length="212" mass="23080">MVAPQEHEYSVMGGANRSSVGRLLSLAASAISGTLVFAVLYTVDLAKQLGWNANVPPTLLSLVGAGAVFGVLYWVLNKWAWKWPGVGLLLKVPDISGTWDCQGKTIAADGSTKFEWSAEVVIVQSWDKLRIRLATQTSGSSSISAALAHDTVDGFVLLYHYRNDPRPEAVELKTHTGCSVMTIAKNLRSAEGEYFTGRGRMTFGVMKWTKRT</sequence>
<evidence type="ECO:0000313" key="5">
    <source>
        <dbReference type="Proteomes" id="UP000494161"/>
    </source>
</evidence>
<evidence type="ECO:0000259" key="2">
    <source>
        <dbReference type="Pfam" id="PF18153"/>
    </source>
</evidence>
<feature type="transmembrane region" description="Helical" evidence="1">
    <location>
        <begin position="55"/>
        <end position="76"/>
    </location>
</feature>
<organism evidence="4 5">
    <name type="scientific">Achromobacter ruhlandii</name>
    <dbReference type="NCBI Taxonomy" id="72557"/>
    <lineage>
        <taxon>Bacteria</taxon>
        <taxon>Pseudomonadati</taxon>
        <taxon>Pseudomonadota</taxon>
        <taxon>Betaproteobacteria</taxon>
        <taxon>Burkholderiales</taxon>
        <taxon>Alcaligenaceae</taxon>
        <taxon>Achromobacter</taxon>
    </lineage>
</organism>
<dbReference type="InterPro" id="IPR056338">
    <property type="entry name" value="Cap15-like_TM"/>
</dbReference>
<gene>
    <name evidence="4" type="ORF">LMG7053_04215</name>
</gene>
<feature type="domain" description="Cap1-like TM helices" evidence="3">
    <location>
        <begin position="19"/>
        <end position="82"/>
    </location>
</feature>
<feature type="transmembrane region" description="Helical" evidence="1">
    <location>
        <begin position="20"/>
        <end position="43"/>
    </location>
</feature>